<evidence type="ECO:0000313" key="2">
    <source>
        <dbReference type="Proteomes" id="UP000580250"/>
    </source>
</evidence>
<evidence type="ECO:0000313" key="1">
    <source>
        <dbReference type="EMBL" id="CAD2191295.1"/>
    </source>
</evidence>
<dbReference type="EMBL" id="CAJEWN010000869">
    <property type="protein sequence ID" value="CAD2191295.1"/>
    <property type="molecule type" value="Genomic_DNA"/>
</dbReference>
<reference evidence="1 2" key="1">
    <citation type="submission" date="2020-08" db="EMBL/GenBank/DDBJ databases">
        <authorList>
            <person name="Koutsovoulos G."/>
            <person name="Danchin GJ E."/>
        </authorList>
    </citation>
    <scope>NUCLEOTIDE SEQUENCE [LARGE SCALE GENOMIC DNA]</scope>
</reference>
<organism evidence="1 2">
    <name type="scientific">Meloidogyne enterolobii</name>
    <name type="common">Root-knot nematode worm</name>
    <name type="synonym">Meloidogyne mayaguensis</name>
    <dbReference type="NCBI Taxonomy" id="390850"/>
    <lineage>
        <taxon>Eukaryota</taxon>
        <taxon>Metazoa</taxon>
        <taxon>Ecdysozoa</taxon>
        <taxon>Nematoda</taxon>
        <taxon>Chromadorea</taxon>
        <taxon>Rhabditida</taxon>
        <taxon>Tylenchina</taxon>
        <taxon>Tylenchomorpha</taxon>
        <taxon>Tylenchoidea</taxon>
        <taxon>Meloidogynidae</taxon>
        <taxon>Meloidogyninae</taxon>
        <taxon>Meloidogyne</taxon>
    </lineage>
</organism>
<comment type="caution">
    <text evidence="1">The sequence shown here is derived from an EMBL/GenBank/DDBJ whole genome shotgun (WGS) entry which is preliminary data.</text>
</comment>
<name>A0A6V7WW91_MELEN</name>
<sequence>MEEKVRKKSVGIMEKYRIFNTKKYPNFTTFNSFSKELFFFSRFKFFSFSSINFI</sequence>
<gene>
    <name evidence="1" type="ORF">MENT_LOCUS44120</name>
</gene>
<protein>
    <submittedName>
        <fullName evidence="1">Uncharacterized protein</fullName>
    </submittedName>
</protein>
<dbReference type="Proteomes" id="UP000580250">
    <property type="component" value="Unassembled WGS sequence"/>
</dbReference>
<dbReference type="AlphaFoldDB" id="A0A6V7WW91"/>
<accession>A0A6V7WW91</accession>
<proteinExistence type="predicted"/>